<feature type="compositionally biased region" description="Polar residues" evidence="3">
    <location>
        <begin position="592"/>
        <end position="601"/>
    </location>
</feature>
<feature type="region of interest" description="Disordered" evidence="3">
    <location>
        <begin position="469"/>
        <end position="498"/>
    </location>
</feature>
<accession>A0A1S3IB68</accession>
<dbReference type="InParanoid" id="A0A1S3IB68"/>
<feature type="region of interest" description="Disordered" evidence="3">
    <location>
        <begin position="584"/>
        <end position="605"/>
    </location>
</feature>
<feature type="DNA-binding region" description="Homeobox" evidence="1">
    <location>
        <begin position="83"/>
        <end position="142"/>
    </location>
</feature>
<evidence type="ECO:0000256" key="2">
    <source>
        <dbReference type="RuleBase" id="RU000682"/>
    </source>
</evidence>
<dbReference type="InterPro" id="IPR009057">
    <property type="entry name" value="Homeodomain-like_sf"/>
</dbReference>
<comment type="subcellular location">
    <subcellularLocation>
        <location evidence="1 2">Nucleus</location>
    </subcellularLocation>
</comment>
<proteinExistence type="predicted"/>
<feature type="compositionally biased region" description="Basic and acidic residues" evidence="3">
    <location>
        <begin position="365"/>
        <end position="375"/>
    </location>
</feature>
<dbReference type="InterPro" id="IPR001356">
    <property type="entry name" value="HD"/>
</dbReference>
<protein>
    <submittedName>
        <fullName evidence="6">Uncharacterized protein LOC106162695</fullName>
    </submittedName>
</protein>
<dbReference type="KEGG" id="lak:106162695"/>
<dbReference type="GO" id="GO:0005634">
    <property type="term" value="C:nucleus"/>
    <property type="evidence" value="ECO:0007669"/>
    <property type="project" value="UniProtKB-SubCell"/>
</dbReference>
<dbReference type="SUPFAM" id="SSF46689">
    <property type="entry name" value="Homeodomain-like"/>
    <property type="match status" value="1"/>
</dbReference>
<dbReference type="OrthoDB" id="6159439at2759"/>
<name>A0A1S3IB68_LINAN</name>
<dbReference type="PROSITE" id="PS50071">
    <property type="entry name" value="HOMEOBOX_2"/>
    <property type="match status" value="1"/>
</dbReference>
<keyword evidence="5" id="KW-1185">Reference proteome</keyword>
<sequence>MLGTHNPAIKNYEFPWGSSSASQINPFVTPGAQHHFSFDVPAHLALRPPVQSIPPPTQSRRKALLAKSKMTEAQADMRECATAKIERHKYTAGQIELLLEIFKEIKYPNLRQRRIIGRRMDIQPEQVKTWFQNRRRRTLLEGKNKITENAGQNKKEADTAQPEKKLISDNIVKSILQELNSLGDSQDEAIKKKNKGFKRKHYCNSEPKQLVEPAVVEKNPPKRVVVDSDASQNNIGNNAGTVTSHPSANQNDASVALDFTIHNKDQRVQNSNTKGLDLSMLTPQDSDIMQKITAAAAECGSVPGLPSYSRASDAINGGSCSLTGSTHVTSVTNSHTRQNSVTLDSHNSRLQKGTCSLPVPATGGKQKDETTDQFEKANSVKSDRLSSRHSSYDEMSQLWGGHGQKAVVGTPDLHDKLLGVSDGCPPPNRVAPSPLTAEYLAITNDINGYPYATPFCAFSSILDTAKPVGPKPPLSKQSALSDNCSIQSADRPTTDRNDLIEDNGVIPPNRIAPPSGPIPFFPSRFTHASPLQVAVPAPSPYLRLPPGTYQGLLQPLTPESRTSSSVSYLPDDVIVRRLMNFAPKEVQKNHSRQPSRTSSMSDDIDVETIDDIVDEGKDIFGETTQDKAEDISVSPADVPTSSTADISAQLSVFPSTNGAQYPNHTVTPHSSLPPTSLPGLQELMAYKTPTNASIGQAVHQRTGSVNSFSLTSSGSSSSPPSLASSGLDDLYMNASFMASASPGRLSSLRNHVDPMRYSFPYGTNNPLSMYDHHRPLTVTSFPNPFYGQQ</sequence>
<feature type="compositionally biased region" description="Polar residues" evidence="3">
    <location>
        <begin position="475"/>
        <end position="491"/>
    </location>
</feature>
<dbReference type="GeneID" id="106162695"/>
<feature type="region of interest" description="Disordered" evidence="3">
    <location>
        <begin position="143"/>
        <end position="163"/>
    </location>
</feature>
<dbReference type="GO" id="GO:0003677">
    <property type="term" value="F:DNA binding"/>
    <property type="evidence" value="ECO:0007669"/>
    <property type="project" value="UniProtKB-UniRule"/>
</dbReference>
<feature type="region of interest" description="Disordered" evidence="3">
    <location>
        <begin position="622"/>
        <end position="641"/>
    </location>
</feature>
<evidence type="ECO:0000256" key="1">
    <source>
        <dbReference type="PROSITE-ProRule" id="PRU00108"/>
    </source>
</evidence>
<dbReference type="Proteomes" id="UP000085678">
    <property type="component" value="Unplaced"/>
</dbReference>
<feature type="region of interest" description="Disordered" evidence="3">
    <location>
        <begin position="350"/>
        <end position="389"/>
    </location>
</feature>
<keyword evidence="1 2" id="KW-0238">DNA-binding</keyword>
<dbReference type="RefSeq" id="XP_013395510.1">
    <property type="nucleotide sequence ID" value="XM_013540056.1"/>
</dbReference>
<dbReference type="Pfam" id="PF00046">
    <property type="entry name" value="Homeodomain"/>
    <property type="match status" value="1"/>
</dbReference>
<dbReference type="CDD" id="cd00086">
    <property type="entry name" value="homeodomain"/>
    <property type="match status" value="1"/>
</dbReference>
<keyword evidence="1 2" id="KW-0371">Homeobox</keyword>
<dbReference type="SMART" id="SM00389">
    <property type="entry name" value="HOX"/>
    <property type="match status" value="1"/>
</dbReference>
<evidence type="ECO:0000259" key="4">
    <source>
        <dbReference type="PROSITE" id="PS50071"/>
    </source>
</evidence>
<dbReference type="AlphaFoldDB" id="A0A1S3IB68"/>
<keyword evidence="1 2" id="KW-0539">Nucleus</keyword>
<organism evidence="5 6">
    <name type="scientific">Lingula anatina</name>
    <name type="common">Brachiopod</name>
    <name type="synonym">Lingula unguis</name>
    <dbReference type="NCBI Taxonomy" id="7574"/>
    <lineage>
        <taxon>Eukaryota</taxon>
        <taxon>Metazoa</taxon>
        <taxon>Spiralia</taxon>
        <taxon>Lophotrochozoa</taxon>
        <taxon>Brachiopoda</taxon>
        <taxon>Linguliformea</taxon>
        <taxon>Lingulata</taxon>
        <taxon>Lingulida</taxon>
        <taxon>Linguloidea</taxon>
        <taxon>Lingulidae</taxon>
        <taxon>Lingula</taxon>
    </lineage>
</organism>
<feature type="compositionally biased region" description="Basic and acidic residues" evidence="3">
    <location>
        <begin position="153"/>
        <end position="163"/>
    </location>
</feature>
<dbReference type="Gene3D" id="1.10.10.60">
    <property type="entry name" value="Homeodomain-like"/>
    <property type="match status" value="1"/>
</dbReference>
<evidence type="ECO:0000256" key="3">
    <source>
        <dbReference type="SAM" id="MobiDB-lite"/>
    </source>
</evidence>
<evidence type="ECO:0000313" key="5">
    <source>
        <dbReference type="Proteomes" id="UP000085678"/>
    </source>
</evidence>
<gene>
    <name evidence="6" type="primary">LOC106162695</name>
</gene>
<feature type="domain" description="Homeobox" evidence="4">
    <location>
        <begin position="81"/>
        <end position="141"/>
    </location>
</feature>
<feature type="compositionally biased region" description="Polar residues" evidence="3">
    <location>
        <begin position="229"/>
        <end position="248"/>
    </location>
</feature>
<feature type="region of interest" description="Disordered" evidence="3">
    <location>
        <begin position="228"/>
        <end position="248"/>
    </location>
</feature>
<evidence type="ECO:0000313" key="6">
    <source>
        <dbReference type="RefSeq" id="XP_013395510.1"/>
    </source>
</evidence>
<reference evidence="6" key="1">
    <citation type="submission" date="2025-08" db="UniProtKB">
        <authorList>
            <consortium name="RefSeq"/>
        </authorList>
    </citation>
    <scope>IDENTIFICATION</scope>
    <source>
        <tissue evidence="6">Gonads</tissue>
    </source>
</reference>